<dbReference type="InterPro" id="IPR037518">
    <property type="entry name" value="MPN"/>
</dbReference>
<feature type="coiled-coil region" evidence="5">
    <location>
        <begin position="236"/>
        <end position="263"/>
    </location>
</feature>
<reference evidence="7 8" key="1">
    <citation type="submission" date="2020-03" db="EMBL/GenBank/DDBJ databases">
        <title>FDA dAtabase for Regulatory Grade micrObial Sequences (FDA-ARGOS): Supporting development and validation of Infectious Disease Dx tests.</title>
        <authorList>
            <person name="Campos J."/>
            <person name="Goldberg B."/>
            <person name="Tallon L."/>
            <person name="Sadzewicz L."/>
            <person name="Vavikolanu K."/>
            <person name="Mehta A."/>
            <person name="Aluvathingal J."/>
            <person name="Nadendla S."/>
            <person name="Nandy P."/>
            <person name="Geyer C."/>
            <person name="Yan Y."/>
            <person name="Sichtig H."/>
        </authorList>
    </citation>
    <scope>NUCLEOTIDE SEQUENCE [LARGE SCALE GENOMIC DNA]</scope>
    <source>
        <strain evidence="7 8">FDAARGOS_656</strain>
    </source>
</reference>
<evidence type="ECO:0000256" key="3">
    <source>
        <dbReference type="ARBA" id="ARBA00022917"/>
    </source>
</evidence>
<dbReference type="GO" id="GO:0005852">
    <property type="term" value="C:eukaryotic translation initiation factor 3 complex"/>
    <property type="evidence" value="ECO:0007669"/>
    <property type="project" value="UniProtKB-UniRule"/>
</dbReference>
<dbReference type="CDD" id="cd08065">
    <property type="entry name" value="MPN_eIF3h"/>
    <property type="match status" value="1"/>
</dbReference>
<accession>A0A8H6F4Q3</accession>
<evidence type="ECO:0000313" key="8">
    <source>
        <dbReference type="Proteomes" id="UP000536275"/>
    </source>
</evidence>
<dbReference type="SMR" id="A0A8H6F4Q3"/>
<dbReference type="AlphaFoldDB" id="A0A8H6F4Q3"/>
<dbReference type="GO" id="GO:0003743">
    <property type="term" value="F:translation initiation factor activity"/>
    <property type="evidence" value="ECO:0007669"/>
    <property type="project" value="UniProtKB-UniRule"/>
</dbReference>
<dbReference type="Gene3D" id="3.40.140.10">
    <property type="entry name" value="Cytidine Deaminase, domain 2"/>
    <property type="match status" value="1"/>
</dbReference>
<dbReference type="InterPro" id="IPR027524">
    <property type="entry name" value="eIF3h"/>
</dbReference>
<keyword evidence="7" id="KW-0645">Protease</keyword>
<keyword evidence="2 4" id="KW-0396">Initiation factor</keyword>
<evidence type="ECO:0000256" key="2">
    <source>
        <dbReference type="ARBA" id="ARBA00022540"/>
    </source>
</evidence>
<dbReference type="GO" id="GO:0008237">
    <property type="term" value="F:metallopeptidase activity"/>
    <property type="evidence" value="ECO:0007669"/>
    <property type="project" value="InterPro"/>
</dbReference>
<dbReference type="Pfam" id="PF01398">
    <property type="entry name" value="JAB"/>
    <property type="match status" value="1"/>
</dbReference>
<keyword evidence="1 4" id="KW-0963">Cytoplasm</keyword>
<keyword evidence="5" id="KW-0175">Coiled coil</keyword>
<dbReference type="PANTHER" id="PTHR10410">
    <property type="entry name" value="EUKARYOTIC TRANSLATION INITIATION FACTOR 3 -RELATED"/>
    <property type="match status" value="1"/>
</dbReference>
<evidence type="ECO:0000256" key="5">
    <source>
        <dbReference type="SAM" id="Coils"/>
    </source>
</evidence>
<dbReference type="Proteomes" id="UP000536275">
    <property type="component" value="Unassembled WGS sequence"/>
</dbReference>
<dbReference type="Pfam" id="PF19445">
    <property type="entry name" value="eIF3h_C"/>
    <property type="match status" value="1"/>
</dbReference>
<dbReference type="GO" id="GO:0033290">
    <property type="term" value="C:eukaryotic 48S preinitiation complex"/>
    <property type="evidence" value="ECO:0007669"/>
    <property type="project" value="UniProtKB-UniRule"/>
</dbReference>
<dbReference type="GO" id="GO:0001732">
    <property type="term" value="P:formation of cytoplasmic translation initiation complex"/>
    <property type="evidence" value="ECO:0007669"/>
    <property type="project" value="UniProtKB-UniRule"/>
</dbReference>
<organism evidence="7 8">
    <name type="scientific">Candida albicans</name>
    <name type="common">Yeast</name>
    <dbReference type="NCBI Taxonomy" id="5476"/>
    <lineage>
        <taxon>Eukaryota</taxon>
        <taxon>Fungi</taxon>
        <taxon>Dikarya</taxon>
        <taxon>Ascomycota</taxon>
        <taxon>Saccharomycotina</taxon>
        <taxon>Pichiomycetes</taxon>
        <taxon>Debaryomycetaceae</taxon>
        <taxon>Candida/Lodderomyces clade</taxon>
        <taxon>Candida</taxon>
    </lineage>
</organism>
<keyword evidence="7" id="KW-0378">Hydrolase</keyword>
<dbReference type="EMBL" id="JABWAD010000021">
    <property type="protein sequence ID" value="KAF6071203.1"/>
    <property type="molecule type" value="Genomic_DNA"/>
</dbReference>
<keyword evidence="3 4" id="KW-0648">Protein biosynthesis</keyword>
<comment type="caution">
    <text evidence="7">The sequence shown here is derived from an EMBL/GenBank/DDBJ whole genome shotgun (WGS) entry which is preliminary data.</text>
</comment>
<name>A0A8H6F4Q3_CANAX</name>
<evidence type="ECO:0000259" key="6">
    <source>
        <dbReference type="PROSITE" id="PS50249"/>
    </source>
</evidence>
<evidence type="ECO:0000256" key="1">
    <source>
        <dbReference type="ARBA" id="ARBA00022490"/>
    </source>
</evidence>
<dbReference type="HAMAP" id="MF_03007">
    <property type="entry name" value="eIF3h"/>
    <property type="match status" value="1"/>
</dbReference>
<comment type="subunit">
    <text evidence="4">Component of the eukaryotic translation initiation factor 3 (eIF-3) complex.</text>
</comment>
<proteinExistence type="inferred from homology"/>
<evidence type="ECO:0000256" key="4">
    <source>
        <dbReference type="HAMAP-Rule" id="MF_03007"/>
    </source>
</evidence>
<gene>
    <name evidence="7" type="ORF">FOB64_001609</name>
</gene>
<dbReference type="PROSITE" id="PS50249">
    <property type="entry name" value="MPN"/>
    <property type="match status" value="1"/>
</dbReference>
<dbReference type="InterPro" id="IPR000555">
    <property type="entry name" value="JAMM/MPN+_dom"/>
</dbReference>
<sequence>MASKYTPATLNTVHISSSVLLSLLRHTSEHYPQLFSGALLGFEDESLIDVTHGFPYPYPDQYEGGSFRSRSGGQYQKDLLENFKKLGYGIEFLGWFQSTVSGNFVTNQLIEGLAQQQLINSNAFILINNLSSVGQEVSIKALRLSTGFMNAYVDGKWKSKDLESNKISYLNIFEELNLEISNQKLVDVYLSSLSLKPSTESELDVLNLLSNQNATGQLLESLSGQVDSFNYDQNNFNYYQRQYQKEQSKIQQWKQQRKLENLERAKKGEKELDTEEWKTIFKLPNEPSRYNNMLYSSAIDVLADDILKKCDEELTKSFAIERKLTASE</sequence>
<dbReference type="InterPro" id="IPR050242">
    <property type="entry name" value="JAMM_MPN+_peptidase_M67A"/>
</dbReference>
<feature type="domain" description="MPN" evidence="6">
    <location>
        <begin position="13"/>
        <end position="148"/>
    </location>
</feature>
<dbReference type="GO" id="GO:0006508">
    <property type="term" value="P:proteolysis"/>
    <property type="evidence" value="ECO:0007669"/>
    <property type="project" value="UniProtKB-KW"/>
</dbReference>
<dbReference type="InterPro" id="IPR045810">
    <property type="entry name" value="eIF3h_C"/>
</dbReference>
<comment type="similarity">
    <text evidence="4">Belongs to the eIF-3 subunit H family.</text>
</comment>
<dbReference type="GO" id="GO:0016282">
    <property type="term" value="C:eukaryotic 43S preinitiation complex"/>
    <property type="evidence" value="ECO:0007669"/>
    <property type="project" value="UniProtKB-UniRule"/>
</dbReference>
<comment type="function">
    <text evidence="4">Component of the eukaryotic translation initiation factor 3 (eIF-3) complex, which is involved in protein synthesis of a specialized repertoire of mRNAs and, together with other initiation factors, stimulates binding of mRNA and methionyl-tRNAi to the 40S ribosome. The eIF-3 complex specifically targets and initiates translation of a subset of mRNAs involved in cell proliferation.</text>
</comment>
<protein>
    <recommendedName>
        <fullName evidence="4">Eukaryotic translation initiation factor 3 subunit H</fullName>
        <shortName evidence="4">eIF3h</shortName>
    </recommendedName>
</protein>
<comment type="subcellular location">
    <subcellularLocation>
        <location evidence="4">Cytoplasm</location>
    </subcellularLocation>
</comment>
<evidence type="ECO:0000313" key="7">
    <source>
        <dbReference type="EMBL" id="KAF6071203.1"/>
    </source>
</evidence>